<dbReference type="OrthoDB" id="1946410at2"/>
<protein>
    <submittedName>
        <fullName evidence="1">Uncharacterized protein</fullName>
    </submittedName>
</protein>
<keyword evidence="2" id="KW-1185">Reference proteome</keyword>
<dbReference type="Proteomes" id="UP000320776">
    <property type="component" value="Chromosome"/>
</dbReference>
<gene>
    <name evidence="1" type="ORF">SPTER_26960</name>
</gene>
<dbReference type="EMBL" id="CP036259">
    <property type="protein sequence ID" value="QDR81318.1"/>
    <property type="molecule type" value="Genomic_DNA"/>
</dbReference>
<sequence>MEYILHNTDIFDEKINDKFSALIINNQKDFIKGTPYVFTVSFHINLLQDERFYQFDLPAPQFERKAEKKDKIYDVLSFQLKRLERVLGDNGIEAYSTTIQGDNLDAEDIIKLKLLEDTSEPSFMGRGKKKKRMKVSCIVPSVPYTSGLATKFASERISKIFYDFMSAIRSEKIMSEILGIEETNNEDVLFKAFAKQYGELWLPTDKRHEELVDRLKEKTLSVLEKYREIEEKTCSSELISDGKT</sequence>
<dbReference type="RefSeq" id="WP_144350818.1">
    <property type="nucleotide sequence ID" value="NZ_CP036259.1"/>
</dbReference>
<evidence type="ECO:0000313" key="1">
    <source>
        <dbReference type="EMBL" id="QDR81318.1"/>
    </source>
</evidence>
<dbReference type="KEGG" id="sted:SPTER_26960"/>
<accession>A0A517DVE9</accession>
<reference evidence="1 2" key="1">
    <citation type="submission" date="2019-02" db="EMBL/GenBank/DDBJ databases">
        <title>Closed genome of Sporomusa termitida DSM 4440.</title>
        <authorList>
            <person name="Poehlein A."/>
            <person name="Daniel R."/>
        </authorList>
    </citation>
    <scope>NUCLEOTIDE SEQUENCE [LARGE SCALE GENOMIC DNA]</scope>
    <source>
        <strain evidence="1 2">DSM 4440</strain>
    </source>
</reference>
<name>A0A517DVE9_9FIRM</name>
<evidence type="ECO:0000313" key="2">
    <source>
        <dbReference type="Proteomes" id="UP000320776"/>
    </source>
</evidence>
<dbReference type="AlphaFoldDB" id="A0A517DVE9"/>
<organism evidence="1 2">
    <name type="scientific">Sporomusa termitida</name>
    <dbReference type="NCBI Taxonomy" id="2377"/>
    <lineage>
        <taxon>Bacteria</taxon>
        <taxon>Bacillati</taxon>
        <taxon>Bacillota</taxon>
        <taxon>Negativicutes</taxon>
        <taxon>Selenomonadales</taxon>
        <taxon>Sporomusaceae</taxon>
        <taxon>Sporomusa</taxon>
    </lineage>
</organism>
<proteinExistence type="predicted"/>